<dbReference type="EMBL" id="CP009922">
    <property type="protein sequence ID" value="AKG45058.1"/>
    <property type="molecule type" value="Genomic_DNA"/>
</dbReference>
<dbReference type="RefSeq" id="WP_030737486.1">
    <property type="nucleotide sequence ID" value="NZ_CBDRAA010000006.1"/>
</dbReference>
<dbReference type="Proteomes" id="UP000034034">
    <property type="component" value="Chromosome"/>
</dbReference>
<evidence type="ECO:0000313" key="2">
    <source>
        <dbReference type="Proteomes" id="UP000034034"/>
    </source>
</evidence>
<sequence>MGADLITAAANEELSDLDLDLTFAPNDENTHVMLACAVDSMGNNVNTSRGIIPQAPVCCA</sequence>
<protein>
    <submittedName>
        <fullName evidence="1">Uncharacterized protein</fullName>
    </submittedName>
</protein>
<reference evidence="1" key="1">
    <citation type="submission" date="2019-08" db="EMBL/GenBank/DDBJ databases">
        <title>Complete genome sequence of a mangrove-derived Streptomyces xiamenensis.</title>
        <authorList>
            <person name="Xu J."/>
        </authorList>
    </citation>
    <scope>NUCLEOTIDE SEQUENCE</scope>
    <source>
        <strain evidence="1">318</strain>
    </source>
</reference>
<accession>A0A0F7FWT0</accession>
<evidence type="ECO:0000313" key="1">
    <source>
        <dbReference type="EMBL" id="AKG45058.1"/>
    </source>
</evidence>
<gene>
    <name evidence="1" type="ORF">SXIM_36740</name>
</gene>
<dbReference type="AlphaFoldDB" id="A0A0F7FWT0"/>
<keyword evidence="2" id="KW-1185">Reference proteome</keyword>
<dbReference type="PATRIC" id="fig|408015.6.peg.3723"/>
<organism evidence="1 2">
    <name type="scientific">Streptomyces xiamenensis</name>
    <dbReference type="NCBI Taxonomy" id="408015"/>
    <lineage>
        <taxon>Bacteria</taxon>
        <taxon>Bacillati</taxon>
        <taxon>Actinomycetota</taxon>
        <taxon>Actinomycetes</taxon>
        <taxon>Kitasatosporales</taxon>
        <taxon>Streptomycetaceae</taxon>
        <taxon>Streptomyces</taxon>
    </lineage>
</organism>
<dbReference type="HOGENOM" id="CLU_2940096_0_0_11"/>
<dbReference type="STRING" id="408015.SXIM_36740"/>
<proteinExistence type="predicted"/>
<dbReference type="KEGG" id="sxi:SXIM_36740"/>
<name>A0A0F7FWT0_9ACTN</name>